<organism evidence="1 2">
    <name type="scientific">Bodo saltans</name>
    <name type="common">Flagellated protozoan</name>
    <dbReference type="NCBI Taxonomy" id="75058"/>
    <lineage>
        <taxon>Eukaryota</taxon>
        <taxon>Discoba</taxon>
        <taxon>Euglenozoa</taxon>
        <taxon>Kinetoplastea</taxon>
        <taxon>Metakinetoplastina</taxon>
        <taxon>Eubodonida</taxon>
        <taxon>Bodonidae</taxon>
        <taxon>Bodo</taxon>
    </lineage>
</organism>
<evidence type="ECO:0000313" key="2">
    <source>
        <dbReference type="Proteomes" id="UP000051952"/>
    </source>
</evidence>
<dbReference type="EMBL" id="CYKH01000212">
    <property type="protein sequence ID" value="CUE92302.1"/>
    <property type="molecule type" value="Genomic_DNA"/>
</dbReference>
<dbReference type="Proteomes" id="UP000051952">
    <property type="component" value="Unassembled WGS sequence"/>
</dbReference>
<gene>
    <name evidence="1" type="ORF">BSAL_57445</name>
</gene>
<name>A0A0S4IPB0_BODSA</name>
<protein>
    <submittedName>
        <fullName evidence="1">Uncharacterized protein</fullName>
    </submittedName>
</protein>
<sequence>MLPLRAAQWRGVSPCCSRAETSALASRRTLTVSKSTLHTARCRGVSPFFKRVPTSAPAPKRTLITPTKPRLIARPRGCFSIVCFCCNVRSSIQKRLDHST</sequence>
<proteinExistence type="predicted"/>
<keyword evidence="2" id="KW-1185">Reference proteome</keyword>
<dbReference type="VEuPathDB" id="TriTrypDB:BSAL_57445"/>
<accession>A0A0S4IPB0</accession>
<reference evidence="2" key="1">
    <citation type="submission" date="2015-09" db="EMBL/GenBank/DDBJ databases">
        <authorList>
            <consortium name="Pathogen Informatics"/>
        </authorList>
    </citation>
    <scope>NUCLEOTIDE SEQUENCE [LARGE SCALE GENOMIC DNA]</scope>
    <source>
        <strain evidence="2">Lake Konstanz</strain>
    </source>
</reference>
<evidence type="ECO:0000313" key="1">
    <source>
        <dbReference type="EMBL" id="CUE92302.1"/>
    </source>
</evidence>
<dbReference type="AlphaFoldDB" id="A0A0S4IPB0"/>